<proteinExistence type="predicted"/>
<accession>A0ABV4BKM1</accession>
<evidence type="ECO:0000313" key="13">
    <source>
        <dbReference type="Proteomes" id="UP001564408"/>
    </source>
</evidence>
<keyword evidence="3 9" id="KW-0812">Transmembrane</keyword>
<evidence type="ECO:0000256" key="2">
    <source>
        <dbReference type="ARBA" id="ARBA00022617"/>
    </source>
</evidence>
<evidence type="ECO:0000259" key="11">
    <source>
        <dbReference type="PROSITE" id="PS51007"/>
    </source>
</evidence>
<keyword evidence="4 8" id="KW-0479">Metal-binding</keyword>
<dbReference type="PRINTS" id="PR00603">
    <property type="entry name" value="CYTOCHROMEC1"/>
</dbReference>
<gene>
    <name evidence="12" type="ORF">ABC977_15670</name>
</gene>
<evidence type="ECO:0000256" key="6">
    <source>
        <dbReference type="ARBA" id="ARBA00023004"/>
    </source>
</evidence>
<dbReference type="PANTHER" id="PTHR10266:SF3">
    <property type="entry name" value="CYTOCHROME C1, HEME PROTEIN, MITOCHONDRIAL"/>
    <property type="match status" value="1"/>
</dbReference>
<feature type="chain" id="PRO_5046750780" evidence="10">
    <location>
        <begin position="20"/>
        <end position="246"/>
    </location>
</feature>
<reference evidence="12 13" key="1">
    <citation type="submission" date="2024-05" db="EMBL/GenBank/DDBJ databases">
        <title>Genome Sequence and Characterization of the New Strain Purple Sulfur Bacterium of Genus Thioalkalicoccus.</title>
        <authorList>
            <person name="Bryantseva I.A."/>
            <person name="Kyndt J.A."/>
            <person name="Imhoff J.F."/>
        </authorList>
    </citation>
    <scope>NUCLEOTIDE SEQUENCE [LARGE SCALE GENOMIC DNA]</scope>
    <source>
        <strain evidence="12 13">Um2</strain>
    </source>
</reference>
<dbReference type="Gene3D" id="1.20.5.100">
    <property type="entry name" value="Cytochrome c1, transmembrane anchor, C-terminal"/>
    <property type="match status" value="1"/>
</dbReference>
<evidence type="ECO:0000256" key="7">
    <source>
        <dbReference type="ARBA" id="ARBA00023136"/>
    </source>
</evidence>
<name>A0ABV4BKM1_9GAMM</name>
<feature type="domain" description="Cytochrome c" evidence="11">
    <location>
        <begin position="38"/>
        <end position="209"/>
    </location>
</feature>
<evidence type="ECO:0000256" key="3">
    <source>
        <dbReference type="ARBA" id="ARBA00022692"/>
    </source>
</evidence>
<protein>
    <submittedName>
        <fullName evidence="12">Cytochrome c1</fullName>
    </submittedName>
</protein>
<feature type="signal peptide" evidence="10">
    <location>
        <begin position="1"/>
        <end position="19"/>
    </location>
</feature>
<dbReference type="RefSeq" id="WP_369668229.1">
    <property type="nucleotide sequence ID" value="NZ_JBDKXB010000030.1"/>
</dbReference>
<keyword evidence="10" id="KW-0732">Signal</keyword>
<evidence type="ECO:0000256" key="5">
    <source>
        <dbReference type="ARBA" id="ARBA00022989"/>
    </source>
</evidence>
<dbReference type="Pfam" id="PF02167">
    <property type="entry name" value="Cytochrom_C1"/>
    <property type="match status" value="1"/>
</dbReference>
<dbReference type="InterPro" id="IPR036909">
    <property type="entry name" value="Cyt_c-like_dom_sf"/>
</dbReference>
<evidence type="ECO:0000256" key="10">
    <source>
        <dbReference type="SAM" id="SignalP"/>
    </source>
</evidence>
<keyword evidence="5 9" id="KW-1133">Transmembrane helix</keyword>
<feature type="transmembrane region" description="Helical" evidence="9">
    <location>
        <begin position="219"/>
        <end position="237"/>
    </location>
</feature>
<evidence type="ECO:0000313" key="12">
    <source>
        <dbReference type="EMBL" id="MEY6433842.1"/>
    </source>
</evidence>
<keyword evidence="7 9" id="KW-0472">Membrane</keyword>
<dbReference type="Gene3D" id="1.10.760.10">
    <property type="entry name" value="Cytochrome c-like domain"/>
    <property type="match status" value="1"/>
</dbReference>
<keyword evidence="6 8" id="KW-0408">Iron</keyword>
<dbReference type="InterPro" id="IPR002326">
    <property type="entry name" value="Cyt_c1"/>
</dbReference>
<organism evidence="12 13">
    <name type="scientific">Thioalkalicoccus limnaeus</name>
    <dbReference type="NCBI Taxonomy" id="120681"/>
    <lineage>
        <taxon>Bacteria</taxon>
        <taxon>Pseudomonadati</taxon>
        <taxon>Pseudomonadota</taxon>
        <taxon>Gammaproteobacteria</taxon>
        <taxon>Chromatiales</taxon>
        <taxon>Chromatiaceae</taxon>
        <taxon>Thioalkalicoccus</taxon>
    </lineage>
</organism>
<dbReference type="PROSITE" id="PS51007">
    <property type="entry name" value="CYTC"/>
    <property type="match status" value="1"/>
</dbReference>
<evidence type="ECO:0000256" key="8">
    <source>
        <dbReference type="PROSITE-ProRule" id="PRU00433"/>
    </source>
</evidence>
<keyword evidence="13" id="KW-1185">Reference proteome</keyword>
<evidence type="ECO:0000256" key="9">
    <source>
        <dbReference type="SAM" id="Phobius"/>
    </source>
</evidence>
<dbReference type="EMBL" id="JBDKXB010000030">
    <property type="protein sequence ID" value="MEY6433842.1"/>
    <property type="molecule type" value="Genomic_DNA"/>
</dbReference>
<dbReference type="InterPro" id="IPR009056">
    <property type="entry name" value="Cyt_c-like_dom"/>
</dbReference>
<evidence type="ECO:0000256" key="4">
    <source>
        <dbReference type="ARBA" id="ARBA00022723"/>
    </source>
</evidence>
<keyword evidence="2 8" id="KW-0349">Heme</keyword>
<comment type="subcellular location">
    <subcellularLocation>
        <location evidence="1">Membrane</location>
    </subcellularLocation>
</comment>
<evidence type="ECO:0000256" key="1">
    <source>
        <dbReference type="ARBA" id="ARBA00004370"/>
    </source>
</evidence>
<comment type="caution">
    <text evidence="12">The sequence shown here is derived from an EMBL/GenBank/DDBJ whole genome shotgun (WGS) entry which is preliminary data.</text>
</comment>
<dbReference type="Proteomes" id="UP001564408">
    <property type="component" value="Unassembled WGS sequence"/>
</dbReference>
<dbReference type="PANTHER" id="PTHR10266">
    <property type="entry name" value="CYTOCHROME C1"/>
    <property type="match status" value="1"/>
</dbReference>
<sequence>MSKLLAVLILLLSPVMALGAGGSAIPLQKSKIDLYDQESLQRGAQYFVDYCMGCHSLEFMRYSRLADDLGIDEADLRENLLRGGAEPGDMMTIAMRPDDAEAWFGMAVPDLTLVTRWRSPDWVYTFLKSFYVDPSRPYGVNNALFQDVGMPHMLGGLQGTQRGVYKTTMVDGEEHKTIQGVELVEAGVLSPQAYDQMVRDLTAFLTYAGEPIILERRQLGIYVLLFLGLFFVVAYLLKKEYWKDVH</sequence>
<dbReference type="SUPFAM" id="SSF46626">
    <property type="entry name" value="Cytochrome c"/>
    <property type="match status" value="1"/>
</dbReference>